<evidence type="ECO:0000256" key="4">
    <source>
        <dbReference type="ARBA" id="ARBA00023012"/>
    </source>
</evidence>
<dbReference type="InterPro" id="IPR000014">
    <property type="entry name" value="PAS"/>
</dbReference>
<dbReference type="CDD" id="cd17546">
    <property type="entry name" value="REC_hyHK_CKI1_RcsC-like"/>
    <property type="match status" value="1"/>
</dbReference>
<evidence type="ECO:0000259" key="10">
    <source>
        <dbReference type="PROSITE" id="PS50113"/>
    </source>
</evidence>
<evidence type="ECO:0000259" key="8">
    <source>
        <dbReference type="PROSITE" id="PS50109"/>
    </source>
</evidence>
<keyword evidence="11" id="KW-0418">Kinase</keyword>
<name>A0ABV9T363_9BACT</name>
<proteinExistence type="predicted"/>
<feature type="modified residue" description="4-aspartylphosphate" evidence="5">
    <location>
        <position position="665"/>
    </location>
</feature>
<dbReference type="PRINTS" id="PR00344">
    <property type="entry name" value="BCTRLSENSOR"/>
</dbReference>
<dbReference type="GO" id="GO:0016301">
    <property type="term" value="F:kinase activity"/>
    <property type="evidence" value="ECO:0007669"/>
    <property type="project" value="UniProtKB-KW"/>
</dbReference>
<dbReference type="Pfam" id="PF00072">
    <property type="entry name" value="Response_reg"/>
    <property type="match status" value="1"/>
</dbReference>
<dbReference type="InterPro" id="IPR035965">
    <property type="entry name" value="PAS-like_dom_sf"/>
</dbReference>
<keyword evidence="4" id="KW-0902">Two-component regulatory system</keyword>
<evidence type="ECO:0000256" key="2">
    <source>
        <dbReference type="ARBA" id="ARBA00012438"/>
    </source>
</evidence>
<dbReference type="PROSITE" id="PS50113">
    <property type="entry name" value="PAC"/>
    <property type="match status" value="1"/>
</dbReference>
<feature type="domain" description="Response regulatory" evidence="9">
    <location>
        <begin position="757"/>
        <end position="875"/>
    </location>
</feature>
<dbReference type="InterPro" id="IPR011006">
    <property type="entry name" value="CheY-like_superfamily"/>
</dbReference>
<dbReference type="InterPro" id="IPR031621">
    <property type="entry name" value="HisKA_7TM"/>
</dbReference>
<keyword evidence="11" id="KW-0808">Transferase</keyword>
<dbReference type="InterPro" id="IPR000700">
    <property type="entry name" value="PAS-assoc_C"/>
</dbReference>
<feature type="modified residue" description="4-aspartylphosphate" evidence="5">
    <location>
        <position position="808"/>
    </location>
</feature>
<feature type="transmembrane region" description="Helical" evidence="7">
    <location>
        <begin position="154"/>
        <end position="175"/>
    </location>
</feature>
<dbReference type="Proteomes" id="UP001595818">
    <property type="component" value="Unassembled WGS sequence"/>
</dbReference>
<dbReference type="Gene3D" id="3.30.450.20">
    <property type="entry name" value="PAS domain"/>
    <property type="match status" value="1"/>
</dbReference>
<dbReference type="Gene3D" id="3.30.565.10">
    <property type="entry name" value="Histidine kinase-like ATPase, C-terminal domain"/>
    <property type="match status" value="1"/>
</dbReference>
<dbReference type="Pfam" id="PF00512">
    <property type="entry name" value="HisKA"/>
    <property type="match status" value="1"/>
</dbReference>
<feature type="transmembrane region" description="Helical" evidence="7">
    <location>
        <begin position="12"/>
        <end position="34"/>
    </location>
</feature>
<feature type="coiled-coil region" evidence="6">
    <location>
        <begin position="349"/>
        <end position="376"/>
    </location>
</feature>
<dbReference type="InterPro" id="IPR004358">
    <property type="entry name" value="Sig_transdc_His_kin-like_C"/>
</dbReference>
<evidence type="ECO:0000256" key="3">
    <source>
        <dbReference type="ARBA" id="ARBA00022553"/>
    </source>
</evidence>
<evidence type="ECO:0000256" key="1">
    <source>
        <dbReference type="ARBA" id="ARBA00000085"/>
    </source>
</evidence>
<feature type="transmembrane region" description="Helical" evidence="7">
    <location>
        <begin position="218"/>
        <end position="236"/>
    </location>
</feature>
<evidence type="ECO:0000256" key="6">
    <source>
        <dbReference type="SAM" id="Coils"/>
    </source>
</evidence>
<keyword evidence="3 5" id="KW-0597">Phosphoprotein</keyword>
<dbReference type="PANTHER" id="PTHR45339:SF1">
    <property type="entry name" value="HYBRID SIGNAL TRANSDUCTION HISTIDINE KINASE J"/>
    <property type="match status" value="1"/>
</dbReference>
<dbReference type="InterPro" id="IPR003594">
    <property type="entry name" value="HATPase_dom"/>
</dbReference>
<dbReference type="SUPFAM" id="SSF52172">
    <property type="entry name" value="CheY-like"/>
    <property type="match status" value="2"/>
</dbReference>
<dbReference type="InterPro" id="IPR036097">
    <property type="entry name" value="HisK_dim/P_sf"/>
</dbReference>
<dbReference type="EMBL" id="JBHSJJ010000008">
    <property type="protein sequence ID" value="MFC4873043.1"/>
    <property type="molecule type" value="Genomic_DNA"/>
</dbReference>
<comment type="catalytic activity">
    <reaction evidence="1">
        <text>ATP + protein L-histidine = ADP + protein N-phospho-L-histidine.</text>
        <dbReference type="EC" id="2.7.13.3"/>
    </reaction>
</comment>
<evidence type="ECO:0000256" key="5">
    <source>
        <dbReference type="PROSITE-ProRule" id="PRU00169"/>
    </source>
</evidence>
<feature type="transmembrane region" description="Helical" evidence="7">
    <location>
        <begin position="112"/>
        <end position="134"/>
    </location>
</feature>
<sequence>MAALIFAKVEKINFHIVNFVFLVIGFVPLFLSLYAKSIKGGRVNKYFSWLMMACFIYSLGNALEMFAASLNWKIAFLKMEYLGAVFLGPLMLMLAIHYTGNEKLVNRKSVSMIFLVSFSLLGLVLTNPFHRLFYREFAVEFNGLIDHLVSRKGMLYWVHQTYTVLLLVISLWLLIRMAQEVPHSVRRQVYMVLFGLCCPFIIYLWYLTGTIPYQLDVIPFGFALAGIFIFLGLLKFKLFQIAPVAYKTLFDNMEDGVIVTDLEHNLITCNLSAKRFMAFGSAEMTLGNIREEWPEVAELIISPLDFDVREFHKIQQEYLHWFLASKSVIKDNKDNVVGNIISLRDITQEKNYRLEIEKAREAAEKANQAKSEFLANMSHEIRTPLNGVIGFTELLTNTQLNEQQKRYANTALQSAGALLDLINDILDLAKIEAGKTEMDYKKTNLYDLLQTVVEVLCFQAHQKGLELLLDIEEEVPEWVVVDRQKLKQILINLLNNALKFTQKGEVILKVSRSEVEKGKEILLKFAIKDTGIGIEQEKQTLIFDAFSQADSSTTKKYGGTGLGLTISTRLLSMMGSKIRLDSCVGKGSTFYFDLLLPFFEEGTPKMDFFPSLSKVLLIDNNESSRDIIQRYCRRLSVTAISTGDFGEAFGWMETADGKFQAVIMDHKVLGSGSIIAVEKITNLFKNKYEQPHFVAMVGADDGEVTIEQYKRAGYGLFLNKPVTLQKLIALFKSLSNEKDHFDRKGGAIQDVHQQGISVLLVEDNSINRMLIKVYMERLFPGVEVIDADSGRKALELYESRGPDLVLTDLSIQDMNGYEICNLIRNLPGGKDIPIIGLSVNALNTEKKRGYRGDFNDFMTKPIFHETFKAVMERWLPKKHNGHIG</sequence>
<dbReference type="EC" id="2.7.13.3" evidence="2"/>
<dbReference type="PROSITE" id="PS50110">
    <property type="entry name" value="RESPONSE_REGULATORY"/>
    <property type="match status" value="2"/>
</dbReference>
<evidence type="ECO:0000259" key="9">
    <source>
        <dbReference type="PROSITE" id="PS50110"/>
    </source>
</evidence>
<reference evidence="12" key="1">
    <citation type="journal article" date="2019" name="Int. J. Syst. Evol. Microbiol.">
        <title>The Global Catalogue of Microorganisms (GCM) 10K type strain sequencing project: providing services to taxonomists for standard genome sequencing and annotation.</title>
        <authorList>
            <consortium name="The Broad Institute Genomics Platform"/>
            <consortium name="The Broad Institute Genome Sequencing Center for Infectious Disease"/>
            <person name="Wu L."/>
            <person name="Ma J."/>
        </authorList>
    </citation>
    <scope>NUCLEOTIDE SEQUENCE [LARGE SCALE GENOMIC DNA]</scope>
    <source>
        <strain evidence="12">CGMCC 4.7466</strain>
    </source>
</reference>
<keyword evidence="7" id="KW-1133">Transmembrane helix</keyword>
<accession>A0ABV9T363</accession>
<dbReference type="Gene3D" id="1.10.287.130">
    <property type="match status" value="1"/>
</dbReference>
<dbReference type="NCBIfam" id="TIGR00229">
    <property type="entry name" value="sensory_box"/>
    <property type="match status" value="1"/>
</dbReference>
<dbReference type="InterPro" id="IPR005467">
    <property type="entry name" value="His_kinase_dom"/>
</dbReference>
<dbReference type="InterPro" id="IPR036890">
    <property type="entry name" value="HATPase_C_sf"/>
</dbReference>
<evidence type="ECO:0000313" key="11">
    <source>
        <dbReference type="EMBL" id="MFC4873043.1"/>
    </source>
</evidence>
<dbReference type="Pfam" id="PF02518">
    <property type="entry name" value="HATPase_c"/>
    <property type="match status" value="1"/>
</dbReference>
<dbReference type="Gene3D" id="3.40.50.2300">
    <property type="match status" value="2"/>
</dbReference>
<comment type="caution">
    <text evidence="11">The sequence shown here is derived from an EMBL/GenBank/DDBJ whole genome shotgun (WGS) entry which is preliminary data.</text>
</comment>
<feature type="domain" description="Histidine kinase" evidence="8">
    <location>
        <begin position="376"/>
        <end position="598"/>
    </location>
</feature>
<feature type="transmembrane region" description="Helical" evidence="7">
    <location>
        <begin position="187"/>
        <end position="206"/>
    </location>
</feature>
<feature type="transmembrane region" description="Helical" evidence="7">
    <location>
        <begin position="46"/>
        <end position="69"/>
    </location>
</feature>
<dbReference type="InterPro" id="IPR001789">
    <property type="entry name" value="Sig_transdc_resp-reg_receiver"/>
</dbReference>
<dbReference type="PROSITE" id="PS50109">
    <property type="entry name" value="HIS_KIN"/>
    <property type="match status" value="1"/>
</dbReference>
<keyword evidence="6" id="KW-0175">Coiled coil</keyword>
<dbReference type="SUPFAM" id="SSF55785">
    <property type="entry name" value="PYP-like sensor domain (PAS domain)"/>
    <property type="match status" value="1"/>
</dbReference>
<gene>
    <name evidence="11" type="ORF">ACFPFU_15195</name>
</gene>
<dbReference type="SMART" id="SM00387">
    <property type="entry name" value="HATPase_c"/>
    <property type="match status" value="1"/>
</dbReference>
<keyword evidence="12" id="KW-1185">Reference proteome</keyword>
<protein>
    <recommendedName>
        <fullName evidence="2">histidine kinase</fullName>
        <ecNumber evidence="2">2.7.13.3</ecNumber>
    </recommendedName>
</protein>
<evidence type="ECO:0000256" key="7">
    <source>
        <dbReference type="SAM" id="Phobius"/>
    </source>
</evidence>
<feature type="domain" description="Response regulatory" evidence="9">
    <location>
        <begin position="614"/>
        <end position="735"/>
    </location>
</feature>
<evidence type="ECO:0000313" key="12">
    <source>
        <dbReference type="Proteomes" id="UP001595818"/>
    </source>
</evidence>
<dbReference type="SMART" id="SM00388">
    <property type="entry name" value="HisKA"/>
    <property type="match status" value="1"/>
</dbReference>
<dbReference type="CDD" id="cd16922">
    <property type="entry name" value="HATPase_EvgS-ArcB-TorS-like"/>
    <property type="match status" value="1"/>
</dbReference>
<keyword evidence="7" id="KW-0812">Transmembrane</keyword>
<feature type="domain" description="PAC" evidence="10">
    <location>
        <begin position="304"/>
        <end position="358"/>
    </location>
</feature>
<keyword evidence="7" id="KW-0472">Membrane</keyword>
<dbReference type="CDD" id="cd00082">
    <property type="entry name" value="HisKA"/>
    <property type="match status" value="1"/>
</dbReference>
<organism evidence="11 12">
    <name type="scientific">Negadavirga shengliensis</name>
    <dbReference type="NCBI Taxonomy" id="1389218"/>
    <lineage>
        <taxon>Bacteria</taxon>
        <taxon>Pseudomonadati</taxon>
        <taxon>Bacteroidota</taxon>
        <taxon>Cytophagia</taxon>
        <taxon>Cytophagales</taxon>
        <taxon>Cyclobacteriaceae</taxon>
        <taxon>Negadavirga</taxon>
    </lineage>
</organism>
<dbReference type="RefSeq" id="WP_377065623.1">
    <property type="nucleotide sequence ID" value="NZ_JBHSJJ010000008.1"/>
</dbReference>
<dbReference type="PANTHER" id="PTHR45339">
    <property type="entry name" value="HYBRID SIGNAL TRANSDUCTION HISTIDINE KINASE J"/>
    <property type="match status" value="1"/>
</dbReference>
<dbReference type="InterPro" id="IPR003661">
    <property type="entry name" value="HisK_dim/P_dom"/>
</dbReference>
<dbReference type="Pfam" id="PF16927">
    <property type="entry name" value="HisKA_7TM"/>
    <property type="match status" value="1"/>
</dbReference>
<dbReference type="SUPFAM" id="SSF55874">
    <property type="entry name" value="ATPase domain of HSP90 chaperone/DNA topoisomerase II/histidine kinase"/>
    <property type="match status" value="1"/>
</dbReference>
<dbReference type="SMART" id="SM00448">
    <property type="entry name" value="REC"/>
    <property type="match status" value="2"/>
</dbReference>
<feature type="transmembrane region" description="Helical" evidence="7">
    <location>
        <begin position="81"/>
        <end position="100"/>
    </location>
</feature>
<dbReference type="SUPFAM" id="SSF47384">
    <property type="entry name" value="Homodimeric domain of signal transducing histidine kinase"/>
    <property type="match status" value="1"/>
</dbReference>